<feature type="transmembrane region" description="Helical" evidence="1">
    <location>
        <begin position="40"/>
        <end position="65"/>
    </location>
</feature>
<keyword evidence="3" id="KW-1185">Reference proteome</keyword>
<gene>
    <name evidence="2" type="ORF">SAMN04487910_2994</name>
</gene>
<dbReference type="Proteomes" id="UP000198521">
    <property type="component" value="Unassembled WGS sequence"/>
</dbReference>
<feature type="transmembrane region" description="Helical" evidence="1">
    <location>
        <begin position="156"/>
        <end position="177"/>
    </location>
</feature>
<sequence>MEDKKSMYSLRKTIGILGLALPILLLVSHQQLLSSMSHYYYTAGGVFFILILSAFGLILINYGGYPKQEGERFSDRFITTVAGICILITVLVPTKSENPLGTLFFTDTPYLFGHQSNSLLGTIHLLSAAFFFFLLGYMSFYKFVLNHNASASRNRLFKRSGIIVWAAVGTLIIIFAIEKLLNINMDEVFPAYTFWLEWVAVYAFAVAWLVKGKIHLDVEKMMKTFSQEKSLEKH</sequence>
<proteinExistence type="predicted"/>
<keyword evidence="1" id="KW-1133">Transmembrane helix</keyword>
<name>A0A1H7S3W7_AQUAM</name>
<accession>A0A1H7S3W7</accession>
<feature type="transmembrane region" description="Helical" evidence="1">
    <location>
        <begin position="77"/>
        <end position="94"/>
    </location>
</feature>
<reference evidence="2 3" key="1">
    <citation type="submission" date="2016-10" db="EMBL/GenBank/DDBJ databases">
        <authorList>
            <person name="de Groot N.N."/>
        </authorList>
    </citation>
    <scope>NUCLEOTIDE SEQUENCE [LARGE SCALE GENOMIC DNA]</scope>
    <source>
        <strain evidence="2 3">DSM 25232</strain>
    </source>
</reference>
<evidence type="ECO:0000256" key="1">
    <source>
        <dbReference type="SAM" id="Phobius"/>
    </source>
</evidence>
<dbReference type="OrthoDB" id="9803163at2"/>
<feature type="transmembrane region" description="Helical" evidence="1">
    <location>
        <begin position="119"/>
        <end position="144"/>
    </location>
</feature>
<organism evidence="2 3">
    <name type="scientific">Aquimarina amphilecti</name>
    <dbReference type="NCBI Taxonomy" id="1038014"/>
    <lineage>
        <taxon>Bacteria</taxon>
        <taxon>Pseudomonadati</taxon>
        <taxon>Bacteroidota</taxon>
        <taxon>Flavobacteriia</taxon>
        <taxon>Flavobacteriales</taxon>
        <taxon>Flavobacteriaceae</taxon>
        <taxon>Aquimarina</taxon>
    </lineage>
</organism>
<evidence type="ECO:0000313" key="2">
    <source>
        <dbReference type="EMBL" id="SEL67351.1"/>
    </source>
</evidence>
<feature type="transmembrane region" description="Helical" evidence="1">
    <location>
        <begin position="189"/>
        <end position="210"/>
    </location>
</feature>
<keyword evidence="1" id="KW-0812">Transmembrane</keyword>
<evidence type="ECO:0008006" key="4">
    <source>
        <dbReference type="Google" id="ProtNLM"/>
    </source>
</evidence>
<dbReference type="RefSeq" id="WP_091409978.1">
    <property type="nucleotide sequence ID" value="NZ_FOAB01000005.1"/>
</dbReference>
<dbReference type="AlphaFoldDB" id="A0A1H7S3W7"/>
<protein>
    <recommendedName>
        <fullName evidence="4">Frag1/DRAM/Sfk1 family protein</fullName>
    </recommendedName>
</protein>
<keyword evidence="1" id="KW-0472">Membrane</keyword>
<dbReference type="EMBL" id="FOAB01000005">
    <property type="protein sequence ID" value="SEL67351.1"/>
    <property type="molecule type" value="Genomic_DNA"/>
</dbReference>
<evidence type="ECO:0000313" key="3">
    <source>
        <dbReference type="Proteomes" id="UP000198521"/>
    </source>
</evidence>